<dbReference type="AlphaFoldDB" id="A0A0C3ELT6"/>
<accession>A0A0C3ELT6</accession>
<gene>
    <name evidence="1" type="ORF">PILCRDRAFT_829026</name>
</gene>
<reference evidence="1 2" key="1">
    <citation type="submission" date="2014-04" db="EMBL/GenBank/DDBJ databases">
        <authorList>
            <consortium name="DOE Joint Genome Institute"/>
            <person name="Kuo A."/>
            <person name="Tarkka M."/>
            <person name="Buscot F."/>
            <person name="Kohler A."/>
            <person name="Nagy L.G."/>
            <person name="Floudas D."/>
            <person name="Copeland A."/>
            <person name="Barry K.W."/>
            <person name="Cichocki N."/>
            <person name="Veneault-Fourrey C."/>
            <person name="LaButti K."/>
            <person name="Lindquist E.A."/>
            <person name="Lipzen A."/>
            <person name="Lundell T."/>
            <person name="Morin E."/>
            <person name="Murat C."/>
            <person name="Sun H."/>
            <person name="Tunlid A."/>
            <person name="Henrissat B."/>
            <person name="Grigoriev I.V."/>
            <person name="Hibbett D.S."/>
            <person name="Martin F."/>
            <person name="Nordberg H.P."/>
            <person name="Cantor M.N."/>
            <person name="Hua S.X."/>
        </authorList>
    </citation>
    <scope>NUCLEOTIDE SEQUENCE [LARGE SCALE GENOMIC DNA]</scope>
    <source>
        <strain evidence="1 2">F 1598</strain>
    </source>
</reference>
<dbReference type="HOGENOM" id="CLU_044126_2_2_1"/>
<keyword evidence="2" id="KW-1185">Reference proteome</keyword>
<protein>
    <submittedName>
        <fullName evidence="1">Uncharacterized protein</fullName>
    </submittedName>
</protein>
<dbReference type="OrthoDB" id="2588098at2759"/>
<dbReference type="InParanoid" id="A0A0C3ELT6"/>
<name>A0A0C3ELT6_PILCF</name>
<proteinExistence type="predicted"/>
<dbReference type="Proteomes" id="UP000054166">
    <property type="component" value="Unassembled WGS sequence"/>
</dbReference>
<sequence>MGQSWQVINLDKGQTLGSWGKLGECLFSGLPGTLVHVLEQATEPGLDEAPCWIGDRIICLGNYHQDLPTGLLSPGEQAKLDEVRDDYSSLYYFARETYLETELPYYNRRKRQDSQKFVLRNLSKNEYVREEVIRCETLRGRWIQTVGLGEVLLSRISWSTDNSCSMSYRGDIHRGVWAGDRFDITTVDQVELGSGIQWKDVSREVEYEITVIWFREYGDDWLQQKLTRSGDSAESSYSPRLS</sequence>
<reference evidence="2" key="2">
    <citation type="submission" date="2015-01" db="EMBL/GenBank/DDBJ databases">
        <title>Evolutionary Origins and Diversification of the Mycorrhizal Mutualists.</title>
        <authorList>
            <consortium name="DOE Joint Genome Institute"/>
            <consortium name="Mycorrhizal Genomics Consortium"/>
            <person name="Kohler A."/>
            <person name="Kuo A."/>
            <person name="Nagy L.G."/>
            <person name="Floudas D."/>
            <person name="Copeland A."/>
            <person name="Barry K.W."/>
            <person name="Cichocki N."/>
            <person name="Veneault-Fourrey C."/>
            <person name="LaButti K."/>
            <person name="Lindquist E.A."/>
            <person name="Lipzen A."/>
            <person name="Lundell T."/>
            <person name="Morin E."/>
            <person name="Murat C."/>
            <person name="Riley R."/>
            <person name="Ohm R."/>
            <person name="Sun H."/>
            <person name="Tunlid A."/>
            <person name="Henrissat B."/>
            <person name="Grigoriev I.V."/>
            <person name="Hibbett D.S."/>
            <person name="Martin F."/>
        </authorList>
    </citation>
    <scope>NUCLEOTIDE SEQUENCE [LARGE SCALE GENOMIC DNA]</scope>
    <source>
        <strain evidence="2">F 1598</strain>
    </source>
</reference>
<evidence type="ECO:0000313" key="1">
    <source>
        <dbReference type="EMBL" id="KIM73545.1"/>
    </source>
</evidence>
<evidence type="ECO:0000313" key="2">
    <source>
        <dbReference type="Proteomes" id="UP000054166"/>
    </source>
</evidence>
<organism evidence="1 2">
    <name type="scientific">Piloderma croceum (strain F 1598)</name>
    <dbReference type="NCBI Taxonomy" id="765440"/>
    <lineage>
        <taxon>Eukaryota</taxon>
        <taxon>Fungi</taxon>
        <taxon>Dikarya</taxon>
        <taxon>Basidiomycota</taxon>
        <taxon>Agaricomycotina</taxon>
        <taxon>Agaricomycetes</taxon>
        <taxon>Agaricomycetidae</taxon>
        <taxon>Atheliales</taxon>
        <taxon>Atheliaceae</taxon>
        <taxon>Piloderma</taxon>
    </lineage>
</organism>
<dbReference type="EMBL" id="KN833079">
    <property type="protein sequence ID" value="KIM73545.1"/>
    <property type="molecule type" value="Genomic_DNA"/>
</dbReference>